<evidence type="ECO:0008006" key="5">
    <source>
        <dbReference type="Google" id="ProtNLM"/>
    </source>
</evidence>
<evidence type="ECO:0000256" key="2">
    <source>
        <dbReference type="SAM" id="SignalP"/>
    </source>
</evidence>
<feature type="region of interest" description="Disordered" evidence="1">
    <location>
        <begin position="199"/>
        <end position="228"/>
    </location>
</feature>
<reference evidence="3 4" key="1">
    <citation type="submission" date="2024-03" db="EMBL/GenBank/DDBJ databases">
        <title>The genome assembly and annotation of the cricket Gryllus longicercus Weissman &amp; Gray.</title>
        <authorList>
            <person name="Szrajer S."/>
            <person name="Gray D."/>
            <person name="Ylla G."/>
        </authorList>
    </citation>
    <scope>NUCLEOTIDE SEQUENCE [LARGE SCALE GENOMIC DNA]</scope>
    <source>
        <strain evidence="3">DAG 2021-001</strain>
        <tissue evidence="3">Whole body minus gut</tissue>
    </source>
</reference>
<proteinExistence type="predicted"/>
<feature type="compositionally biased region" description="Low complexity" evidence="1">
    <location>
        <begin position="23"/>
        <end position="43"/>
    </location>
</feature>
<sequence length="249" mass="26444">MQLHAPAVALLALLALCGAVQARPDGSAPADAAAASSSTPAPHDASHEADVDNGSSSEEENMTVQGKAAALCPPRQPELLAIEAECAQDDHTECSTTPAPTSEAAGEATATEAAAAAPTTEPPPTSTEGAPPVARRQRKRSCNYHLCVLKKLEVLDSSDMPDKTLLTNWIANNVTDEKQREKLQQRFTECVTSLKDIFGESSENSKSNEEETTDDKKNEETQPKKKSCVTAKKVISCLSKSVECPVLKF</sequence>
<gene>
    <name evidence="3" type="ORF">R5R35_001029</name>
</gene>
<feature type="region of interest" description="Disordered" evidence="1">
    <location>
        <begin position="91"/>
        <end position="137"/>
    </location>
</feature>
<protein>
    <recommendedName>
        <fullName evidence="5">Odorant binding protein</fullName>
    </recommendedName>
</protein>
<comment type="caution">
    <text evidence="3">The sequence shown here is derived from an EMBL/GenBank/DDBJ whole genome shotgun (WGS) entry which is preliminary data.</text>
</comment>
<evidence type="ECO:0000256" key="1">
    <source>
        <dbReference type="SAM" id="MobiDB-lite"/>
    </source>
</evidence>
<keyword evidence="2" id="KW-0732">Signal</keyword>
<keyword evidence="4" id="KW-1185">Reference proteome</keyword>
<feature type="compositionally biased region" description="Basic and acidic residues" evidence="1">
    <location>
        <begin position="206"/>
        <end position="223"/>
    </location>
</feature>
<feature type="region of interest" description="Disordered" evidence="1">
    <location>
        <begin position="23"/>
        <end position="67"/>
    </location>
</feature>
<feature type="chain" id="PRO_5042999758" description="Odorant binding protein" evidence="2">
    <location>
        <begin position="23"/>
        <end position="249"/>
    </location>
</feature>
<feature type="compositionally biased region" description="Low complexity" evidence="1">
    <location>
        <begin position="96"/>
        <end position="119"/>
    </location>
</feature>
<dbReference type="EMBL" id="JAZDUA010000448">
    <property type="protein sequence ID" value="KAK7792434.1"/>
    <property type="molecule type" value="Genomic_DNA"/>
</dbReference>
<organism evidence="3 4">
    <name type="scientific">Gryllus longicercus</name>
    <dbReference type="NCBI Taxonomy" id="2509291"/>
    <lineage>
        <taxon>Eukaryota</taxon>
        <taxon>Metazoa</taxon>
        <taxon>Ecdysozoa</taxon>
        <taxon>Arthropoda</taxon>
        <taxon>Hexapoda</taxon>
        <taxon>Insecta</taxon>
        <taxon>Pterygota</taxon>
        <taxon>Neoptera</taxon>
        <taxon>Polyneoptera</taxon>
        <taxon>Orthoptera</taxon>
        <taxon>Ensifera</taxon>
        <taxon>Gryllidea</taxon>
        <taxon>Grylloidea</taxon>
        <taxon>Gryllidae</taxon>
        <taxon>Gryllinae</taxon>
        <taxon>Gryllus</taxon>
    </lineage>
</organism>
<dbReference type="AlphaFoldDB" id="A0AAN9VCC7"/>
<name>A0AAN9VCC7_9ORTH</name>
<accession>A0AAN9VCC7</accession>
<dbReference type="Proteomes" id="UP001378592">
    <property type="component" value="Unassembled WGS sequence"/>
</dbReference>
<evidence type="ECO:0000313" key="3">
    <source>
        <dbReference type="EMBL" id="KAK7792434.1"/>
    </source>
</evidence>
<evidence type="ECO:0000313" key="4">
    <source>
        <dbReference type="Proteomes" id="UP001378592"/>
    </source>
</evidence>
<feature type="signal peptide" evidence="2">
    <location>
        <begin position="1"/>
        <end position="22"/>
    </location>
</feature>